<protein>
    <submittedName>
        <fullName evidence="9">ABC transporter permease</fullName>
    </submittedName>
</protein>
<dbReference type="EMBL" id="CP031517">
    <property type="protein sequence ID" value="QOS41175.1"/>
    <property type="molecule type" value="Genomic_DNA"/>
</dbReference>
<feature type="transmembrane region" description="Helical" evidence="7">
    <location>
        <begin position="100"/>
        <end position="124"/>
    </location>
</feature>
<dbReference type="PANTHER" id="PTHR30465">
    <property type="entry name" value="INNER MEMBRANE ABC TRANSPORTER"/>
    <property type="match status" value="1"/>
</dbReference>
<feature type="transmembrane region" description="Helical" evidence="7">
    <location>
        <begin position="176"/>
        <end position="195"/>
    </location>
</feature>
<comment type="subcellular location">
    <subcellularLocation>
        <location evidence="1 7">Cell membrane</location>
        <topology evidence="1 7">Multi-pass membrane protein</topology>
    </subcellularLocation>
</comment>
<comment type="similarity">
    <text evidence="7">Belongs to the binding-protein-dependent transport system permease family.</text>
</comment>
<keyword evidence="6 7" id="KW-0472">Membrane</keyword>
<evidence type="ECO:0000259" key="8">
    <source>
        <dbReference type="PROSITE" id="PS50928"/>
    </source>
</evidence>
<name>A0A7M1XQ36_9SPIR</name>
<evidence type="ECO:0000256" key="6">
    <source>
        <dbReference type="ARBA" id="ARBA00023136"/>
    </source>
</evidence>
<sequence length="322" mass="36436">MLKYVLKRIALLVLSLFIIMTMLFILIRLLPNQVESVQGGYDKALSDMRQAWGYNKPVLVQYAIFLKNVFTKWDWGFCTTMGSFLQPVDEYLMSKLPATIYINVFSLIISIPLGLIFGITAAVYKNKWPDHIIQVFIMFFISVPSFVYAFLLQYFIGFKLNLCPLVLASGNDWFSWTMFHSAILPVLALSFGPIAGQMRLIRAELTESLTSEYMLLAVTKGLSKKQATVRHALRNSLVPLIPTYLADFLYVIAGSMIIEQIFAVPGIGKTYILSISQKDYSVFMMCSMFYISIGLAAGILFDLSYGFIDPRIRMGGNKTNEL</sequence>
<keyword evidence="5 7" id="KW-1133">Transmembrane helix</keyword>
<feature type="transmembrane region" description="Helical" evidence="7">
    <location>
        <begin position="9"/>
        <end position="30"/>
    </location>
</feature>
<feature type="transmembrane region" description="Helical" evidence="7">
    <location>
        <begin position="244"/>
        <end position="262"/>
    </location>
</feature>
<organism evidence="9 10">
    <name type="scientific">Treponema rectale</name>
    <dbReference type="NCBI Taxonomy" id="744512"/>
    <lineage>
        <taxon>Bacteria</taxon>
        <taxon>Pseudomonadati</taxon>
        <taxon>Spirochaetota</taxon>
        <taxon>Spirochaetia</taxon>
        <taxon>Spirochaetales</taxon>
        <taxon>Treponemataceae</taxon>
        <taxon>Treponema</taxon>
    </lineage>
</organism>
<dbReference type="GO" id="GO:0005886">
    <property type="term" value="C:plasma membrane"/>
    <property type="evidence" value="ECO:0007669"/>
    <property type="project" value="UniProtKB-SubCell"/>
</dbReference>
<proteinExistence type="inferred from homology"/>
<dbReference type="InterPro" id="IPR000515">
    <property type="entry name" value="MetI-like"/>
</dbReference>
<evidence type="ECO:0000256" key="4">
    <source>
        <dbReference type="ARBA" id="ARBA00022692"/>
    </source>
</evidence>
<keyword evidence="4 7" id="KW-0812">Transmembrane</keyword>
<dbReference type="InterPro" id="IPR045621">
    <property type="entry name" value="BPD_transp_1_N"/>
</dbReference>
<gene>
    <name evidence="9" type="ORF">DYE49_12240</name>
</gene>
<feature type="domain" description="ABC transmembrane type-1" evidence="8">
    <location>
        <begin position="96"/>
        <end position="301"/>
    </location>
</feature>
<dbReference type="SUPFAM" id="SSF161098">
    <property type="entry name" value="MetI-like"/>
    <property type="match status" value="1"/>
</dbReference>
<dbReference type="Pfam" id="PF19300">
    <property type="entry name" value="BPD_transp_1_N"/>
    <property type="match status" value="1"/>
</dbReference>
<dbReference type="RefSeq" id="WP_221266531.1">
    <property type="nucleotide sequence ID" value="NZ_JACHFR010000002.1"/>
</dbReference>
<evidence type="ECO:0000256" key="1">
    <source>
        <dbReference type="ARBA" id="ARBA00004651"/>
    </source>
</evidence>
<accession>A0A7M1XQ36</accession>
<evidence type="ECO:0000256" key="7">
    <source>
        <dbReference type="RuleBase" id="RU363032"/>
    </source>
</evidence>
<dbReference type="Proteomes" id="UP000593591">
    <property type="component" value="Chromosome"/>
</dbReference>
<dbReference type="Gene3D" id="1.10.3720.10">
    <property type="entry name" value="MetI-like"/>
    <property type="match status" value="1"/>
</dbReference>
<evidence type="ECO:0000256" key="2">
    <source>
        <dbReference type="ARBA" id="ARBA00022448"/>
    </source>
</evidence>
<reference evidence="9 10" key="1">
    <citation type="submission" date="2018-08" db="EMBL/GenBank/DDBJ databases">
        <title>The first complete genome of Treponema rectale (CHPAT), a commensal spirochete of the bovine rectum.</title>
        <authorList>
            <person name="Staton G.J."/>
            <person name="Clegg S.R."/>
            <person name="Carter S.D."/>
            <person name="Radford A.D."/>
            <person name="Darby A."/>
            <person name="Hall N."/>
            <person name="Birtles R.J."/>
            <person name="Evans N.J."/>
        </authorList>
    </citation>
    <scope>NUCLEOTIDE SEQUENCE [LARGE SCALE GENOMIC DNA]</scope>
    <source>
        <strain evidence="9 10">CHPA</strain>
    </source>
</reference>
<feature type="transmembrane region" description="Helical" evidence="7">
    <location>
        <begin position="282"/>
        <end position="308"/>
    </location>
</feature>
<dbReference type="Pfam" id="PF00528">
    <property type="entry name" value="BPD_transp_1"/>
    <property type="match status" value="1"/>
</dbReference>
<dbReference type="InterPro" id="IPR035906">
    <property type="entry name" value="MetI-like_sf"/>
</dbReference>
<dbReference type="AlphaFoldDB" id="A0A7M1XQ36"/>
<keyword evidence="2 7" id="KW-0813">Transport</keyword>
<dbReference type="PROSITE" id="PS50928">
    <property type="entry name" value="ABC_TM1"/>
    <property type="match status" value="1"/>
</dbReference>
<evidence type="ECO:0000256" key="3">
    <source>
        <dbReference type="ARBA" id="ARBA00022475"/>
    </source>
</evidence>
<dbReference type="PANTHER" id="PTHR30465:SF0">
    <property type="entry name" value="OLIGOPEPTIDE TRANSPORT SYSTEM PERMEASE PROTEIN APPB"/>
    <property type="match status" value="1"/>
</dbReference>
<dbReference type="KEGG" id="trc:DYE49_12240"/>
<evidence type="ECO:0000256" key="5">
    <source>
        <dbReference type="ARBA" id="ARBA00022989"/>
    </source>
</evidence>
<evidence type="ECO:0000313" key="9">
    <source>
        <dbReference type="EMBL" id="QOS41175.1"/>
    </source>
</evidence>
<keyword evidence="3" id="KW-1003">Cell membrane</keyword>
<dbReference type="GO" id="GO:0055085">
    <property type="term" value="P:transmembrane transport"/>
    <property type="evidence" value="ECO:0007669"/>
    <property type="project" value="InterPro"/>
</dbReference>
<evidence type="ECO:0000313" key="10">
    <source>
        <dbReference type="Proteomes" id="UP000593591"/>
    </source>
</evidence>
<dbReference type="CDD" id="cd06261">
    <property type="entry name" value="TM_PBP2"/>
    <property type="match status" value="1"/>
</dbReference>
<feature type="transmembrane region" description="Helical" evidence="7">
    <location>
        <begin position="136"/>
        <end position="156"/>
    </location>
</feature>